<comment type="cofactor">
    <cofactor evidence="11">
        <name>Mn(2+)</name>
        <dbReference type="ChEBI" id="CHEBI:29035"/>
    </cofactor>
</comment>
<keyword evidence="16" id="KW-1185">Reference proteome</keyword>
<dbReference type="Gene3D" id="2.80.10.50">
    <property type="match status" value="1"/>
</dbReference>
<dbReference type="InterPro" id="IPR000772">
    <property type="entry name" value="Ricin_B_lectin"/>
</dbReference>
<organism evidence="15 16">
    <name type="scientific">Fragariocoptes setiger</name>
    <dbReference type="NCBI Taxonomy" id="1670756"/>
    <lineage>
        <taxon>Eukaryota</taxon>
        <taxon>Metazoa</taxon>
        <taxon>Ecdysozoa</taxon>
        <taxon>Arthropoda</taxon>
        <taxon>Chelicerata</taxon>
        <taxon>Arachnida</taxon>
        <taxon>Acari</taxon>
        <taxon>Acariformes</taxon>
        <taxon>Trombidiformes</taxon>
        <taxon>Prostigmata</taxon>
        <taxon>Eupodina</taxon>
        <taxon>Eriophyoidea</taxon>
        <taxon>Phytoptidae</taxon>
        <taxon>Fragariocoptes</taxon>
    </lineage>
</organism>
<dbReference type="InterPro" id="IPR029044">
    <property type="entry name" value="Nucleotide-diphossugar_trans"/>
</dbReference>
<proteinExistence type="inferred from homology"/>
<dbReference type="InterPro" id="IPR001173">
    <property type="entry name" value="Glyco_trans_2-like"/>
</dbReference>
<comment type="pathway">
    <text evidence="11">Protein modification; protein glycosylation.</text>
</comment>
<name>A0ABQ7S612_9ACAR</name>
<keyword evidence="3 11" id="KW-0808">Transferase</keyword>
<comment type="caution">
    <text evidence="15">The sequence shown here is derived from an EMBL/GenBank/DDBJ whole genome shotgun (WGS) entry which is preliminary data.</text>
</comment>
<evidence type="ECO:0000259" key="14">
    <source>
        <dbReference type="Pfam" id="PF02709"/>
    </source>
</evidence>
<feature type="domain" description="Glycosyltransferase 2-like" evidence="12">
    <location>
        <begin position="194"/>
        <end position="348"/>
    </location>
</feature>
<dbReference type="InterPro" id="IPR045885">
    <property type="entry name" value="GalNAc-T"/>
</dbReference>
<dbReference type="SUPFAM" id="SSF53448">
    <property type="entry name" value="Nucleotide-diphospho-sugar transferases"/>
    <property type="match status" value="1"/>
</dbReference>
<dbReference type="EC" id="2.4.1.-" evidence="11"/>
<evidence type="ECO:0000256" key="4">
    <source>
        <dbReference type="ARBA" id="ARBA00022692"/>
    </source>
</evidence>
<keyword evidence="9 11" id="KW-0472">Membrane</keyword>
<dbReference type="InterPro" id="IPR035992">
    <property type="entry name" value="Ricin_B-like_lectins"/>
</dbReference>
<evidence type="ECO:0000259" key="12">
    <source>
        <dbReference type="Pfam" id="PF00535"/>
    </source>
</evidence>
<keyword evidence="5 11" id="KW-0430">Lectin</keyword>
<evidence type="ECO:0000313" key="15">
    <source>
        <dbReference type="EMBL" id="KAG9508853.1"/>
    </source>
</evidence>
<evidence type="ECO:0000256" key="9">
    <source>
        <dbReference type="ARBA" id="ARBA00023136"/>
    </source>
</evidence>
<evidence type="ECO:0000256" key="10">
    <source>
        <dbReference type="ARBA" id="ARBA00023157"/>
    </source>
</evidence>
<keyword evidence="7 11" id="KW-1133">Transmembrane helix</keyword>
<evidence type="ECO:0000256" key="1">
    <source>
        <dbReference type="ARBA" id="ARBA00004323"/>
    </source>
</evidence>
<dbReference type="EMBL" id="JAIFTH010000893">
    <property type="protein sequence ID" value="KAG9508853.1"/>
    <property type="molecule type" value="Genomic_DNA"/>
</dbReference>
<dbReference type="PANTHER" id="PTHR11675">
    <property type="entry name" value="N-ACETYLGALACTOSAMINYLTRANSFERASE"/>
    <property type="match status" value="1"/>
</dbReference>
<protein>
    <recommendedName>
        <fullName evidence="11">Polypeptide N-acetylgalactosaminyltransferase</fullName>
        <ecNumber evidence="11">2.4.1.-</ecNumber>
    </recommendedName>
    <alternativeName>
        <fullName evidence="11">Protein-UDP acetylgalactosaminyltransferase</fullName>
    </alternativeName>
</protein>
<keyword evidence="10 11" id="KW-1015">Disulfide bond</keyword>
<evidence type="ECO:0000256" key="2">
    <source>
        <dbReference type="ARBA" id="ARBA00005680"/>
    </source>
</evidence>
<comment type="similarity">
    <text evidence="2 11">Belongs to the glycosyltransferase 2 family. GalNAc-T subfamily.</text>
</comment>
<feature type="non-terminal residue" evidence="15">
    <location>
        <position position="1"/>
    </location>
</feature>
<dbReference type="InterPro" id="IPR027791">
    <property type="entry name" value="Galactosyl_T_C"/>
</dbReference>
<reference evidence="15 16" key="1">
    <citation type="submission" date="2020-10" db="EMBL/GenBank/DDBJ databases">
        <authorList>
            <person name="Klimov P.B."/>
            <person name="Dyachkov S.M."/>
            <person name="Chetverikov P.E."/>
        </authorList>
    </citation>
    <scope>NUCLEOTIDE SEQUENCE [LARGE SCALE GENOMIC DNA]</scope>
    <source>
        <strain evidence="15">BMOC 18-1129-001#AD2665</strain>
        <tissue evidence="15">Entire mites</tissue>
    </source>
</reference>
<keyword evidence="4 11" id="KW-0812">Transmembrane</keyword>
<feature type="transmembrane region" description="Helical" evidence="11">
    <location>
        <begin position="42"/>
        <end position="63"/>
    </location>
</feature>
<dbReference type="Proteomes" id="UP000825002">
    <property type="component" value="Unassembled WGS sequence"/>
</dbReference>
<comment type="subcellular location">
    <subcellularLocation>
        <location evidence="1 11">Golgi apparatus membrane</location>
        <topology evidence="1 11">Single-pass type II membrane protein</topology>
    </subcellularLocation>
</comment>
<evidence type="ECO:0000313" key="16">
    <source>
        <dbReference type="Proteomes" id="UP000825002"/>
    </source>
</evidence>
<evidence type="ECO:0000256" key="7">
    <source>
        <dbReference type="ARBA" id="ARBA00022989"/>
    </source>
</evidence>
<evidence type="ECO:0000256" key="3">
    <source>
        <dbReference type="ARBA" id="ARBA00022679"/>
    </source>
</evidence>
<dbReference type="Pfam" id="PF00652">
    <property type="entry name" value="Ricin_B_lectin"/>
    <property type="match status" value="1"/>
</dbReference>
<keyword evidence="6" id="KW-0735">Signal-anchor</keyword>
<dbReference type="PANTHER" id="PTHR11675:SF118">
    <property type="entry name" value="POLYPEPTIDE N-ACETYLGALACTOSAMINYLTRANSFERASE 3"/>
    <property type="match status" value="1"/>
</dbReference>
<evidence type="ECO:0000259" key="13">
    <source>
        <dbReference type="Pfam" id="PF00652"/>
    </source>
</evidence>
<dbReference type="CDD" id="cd02510">
    <property type="entry name" value="pp-GalNAc-T"/>
    <property type="match status" value="1"/>
</dbReference>
<keyword evidence="11" id="KW-0464">Manganese</keyword>
<feature type="domain" description="Ricin B lectin" evidence="13">
    <location>
        <begin position="569"/>
        <end position="678"/>
    </location>
</feature>
<gene>
    <name evidence="15" type="primary">Pgant3</name>
    <name evidence="15" type="ORF">GZH46_02642</name>
</gene>
<evidence type="ECO:0000256" key="6">
    <source>
        <dbReference type="ARBA" id="ARBA00022968"/>
    </source>
</evidence>
<evidence type="ECO:0000256" key="8">
    <source>
        <dbReference type="ARBA" id="ARBA00023034"/>
    </source>
</evidence>
<feature type="domain" description="Galactosyltransferase C-terminal" evidence="14">
    <location>
        <begin position="380"/>
        <end position="440"/>
    </location>
</feature>
<evidence type="ECO:0000256" key="11">
    <source>
        <dbReference type="RuleBase" id="RU361242"/>
    </source>
</evidence>
<dbReference type="PROSITE" id="PS50231">
    <property type="entry name" value="RICIN_B_LECTIN"/>
    <property type="match status" value="1"/>
</dbReference>
<sequence length="691" mass="79203">MDYFTSRSPILITHYPTNRQVGWRRRWPLNVLSRLQRRKLRLLLLAVGFGIIVALTVIHRVWIVNNGTHEQEKKRQHGAEHLKIERQTLRTIVGRYVGPNPAWASEKDLNSLAANLSQDILNTNNYSPEPNAGKDGKPVYLPGYNKNQVKLMYSINRFNLIASDKISVDRKLPDPRKLACRQTTYDLHTLPNTSIIIVFHNEAWSTLSRTVHSILNTSPQKLVHEILLVDDASNRTFLGQSLDYYMNNLGSMRGVTIHVLRSLKRIGLVRARLMGVQQASGRVLTFIDAHCEATHGWLEPLLAQIKENPHSAACPIIDIINDDTFAYSRSFELHWGAFNWGLNFRWYQISRRELLSASNHSTSASTKIKSMKSNNEYVSPFRTPIMAGGLFSIDREYFVHLGQYDAHMDIWGGENIELSLRLWQCGGEVRIVPCSHVAHIFRKSSPYTFREGREVAEVLYTNLARVAEVWMDEWKSFFYALNPIVRGALKHQTLEQVMEGIEERKRLRQQLNCKNFQWFLDNVWPEHFFPGPDRFIGQIQSNNQATGANTPAQCLQRPTKTIGVGQAAVGAVTMDRCHDNEKRRLFAPQLFVMHHTEQFIKTDENICLDSGSDPVPGRSVIFAPCTESKRQKWHYDNQTRLFKHNQSGLCLDASSRGALAHTSVQLESCNPILRAKQWTLVPIDWRKPVNL</sequence>
<accession>A0ABQ7S612</accession>
<keyword evidence="11" id="KW-0328">Glycosyltransferase</keyword>
<dbReference type="Gene3D" id="3.90.550.10">
    <property type="entry name" value="Spore Coat Polysaccharide Biosynthesis Protein SpsA, Chain A"/>
    <property type="match status" value="1"/>
</dbReference>
<dbReference type="Pfam" id="PF02709">
    <property type="entry name" value="Glyco_transf_7C"/>
    <property type="match status" value="1"/>
</dbReference>
<dbReference type="Pfam" id="PF00535">
    <property type="entry name" value="Glycos_transf_2"/>
    <property type="match status" value="1"/>
</dbReference>
<keyword evidence="8 11" id="KW-0333">Golgi apparatus</keyword>
<evidence type="ECO:0000256" key="5">
    <source>
        <dbReference type="ARBA" id="ARBA00022734"/>
    </source>
</evidence>
<dbReference type="SUPFAM" id="SSF50370">
    <property type="entry name" value="Ricin B-like lectins"/>
    <property type="match status" value="1"/>
</dbReference>